<keyword evidence="1" id="KW-0677">Repeat</keyword>
<sequence length="273" mass="30373">MHGRGMFTWPDGRVYEGEYHEDVKHGHGHFKWPDNREYVGQWRKGKQHGRGKWTECNGVTGEGEWSNGHKVRWVEAFEMEASGPVYSQASGKRRRLTTKTAPVQIIPPNTIALVPEPLLPTSFARETGGQVYTVNFGPMRPKPRSLRPLQLSGYANNKPELFCISGKEKGAAYYCRSSLLDSASARAVLRASTSVQDAYKRLPLLLLPSRLVAWPEDTVADAASDIYFRGVAITDGQSEISPALARQLRILPSGADNTPCLYGVPQFRAVVYL</sequence>
<dbReference type="SUPFAM" id="SSF82185">
    <property type="entry name" value="Histone H3 K4-specific methyltransferase SET7/9 N-terminal domain"/>
    <property type="match status" value="1"/>
</dbReference>
<accession>A0A1Q9D827</accession>
<evidence type="ECO:0000313" key="3">
    <source>
        <dbReference type="Proteomes" id="UP000186817"/>
    </source>
</evidence>
<evidence type="ECO:0000313" key="2">
    <source>
        <dbReference type="EMBL" id="OLP91362.1"/>
    </source>
</evidence>
<dbReference type="PANTHER" id="PTHR23084:SF263">
    <property type="entry name" value="MORN REPEAT-CONTAINING PROTEIN 1"/>
    <property type="match status" value="1"/>
</dbReference>
<dbReference type="EMBL" id="LSRX01000668">
    <property type="protein sequence ID" value="OLP91362.1"/>
    <property type="molecule type" value="Genomic_DNA"/>
</dbReference>
<proteinExistence type="predicted"/>
<protein>
    <submittedName>
        <fullName evidence="2">Alsin</fullName>
    </submittedName>
</protein>
<dbReference type="InterPro" id="IPR003409">
    <property type="entry name" value="MORN"/>
</dbReference>
<dbReference type="SMART" id="SM00698">
    <property type="entry name" value="MORN"/>
    <property type="match status" value="2"/>
</dbReference>
<comment type="caution">
    <text evidence="2">The sequence shown here is derived from an EMBL/GenBank/DDBJ whole genome shotgun (WGS) entry which is preliminary data.</text>
</comment>
<dbReference type="AlphaFoldDB" id="A0A1Q9D827"/>
<dbReference type="OrthoDB" id="294378at2759"/>
<dbReference type="Proteomes" id="UP000186817">
    <property type="component" value="Unassembled WGS sequence"/>
</dbReference>
<reference evidence="2 3" key="1">
    <citation type="submission" date="2016-02" db="EMBL/GenBank/DDBJ databases">
        <title>Genome analysis of coral dinoflagellate symbionts highlights evolutionary adaptations to a symbiotic lifestyle.</title>
        <authorList>
            <person name="Aranda M."/>
            <person name="Li Y."/>
            <person name="Liew Y.J."/>
            <person name="Baumgarten S."/>
            <person name="Simakov O."/>
            <person name="Wilson M."/>
            <person name="Piel J."/>
            <person name="Ashoor H."/>
            <person name="Bougouffa S."/>
            <person name="Bajic V.B."/>
            <person name="Ryu T."/>
            <person name="Ravasi T."/>
            <person name="Bayer T."/>
            <person name="Micklem G."/>
            <person name="Kim H."/>
            <person name="Bhak J."/>
            <person name="Lajeunesse T.C."/>
            <person name="Voolstra C.R."/>
        </authorList>
    </citation>
    <scope>NUCLEOTIDE SEQUENCE [LARGE SCALE GENOMIC DNA]</scope>
    <source>
        <strain evidence="2 3">CCMP2467</strain>
    </source>
</reference>
<evidence type="ECO:0000256" key="1">
    <source>
        <dbReference type="ARBA" id="ARBA00022737"/>
    </source>
</evidence>
<gene>
    <name evidence="2" type="primary">Als2</name>
    <name evidence="2" type="ORF">AK812_SmicGene26945</name>
</gene>
<dbReference type="PANTHER" id="PTHR23084">
    <property type="entry name" value="PHOSPHATIDYLINOSITOL-4-PHOSPHATE 5-KINASE RELATED"/>
    <property type="match status" value="1"/>
</dbReference>
<organism evidence="2 3">
    <name type="scientific">Symbiodinium microadriaticum</name>
    <name type="common">Dinoflagellate</name>
    <name type="synonym">Zooxanthella microadriatica</name>
    <dbReference type="NCBI Taxonomy" id="2951"/>
    <lineage>
        <taxon>Eukaryota</taxon>
        <taxon>Sar</taxon>
        <taxon>Alveolata</taxon>
        <taxon>Dinophyceae</taxon>
        <taxon>Suessiales</taxon>
        <taxon>Symbiodiniaceae</taxon>
        <taxon>Symbiodinium</taxon>
    </lineage>
</organism>
<name>A0A1Q9D827_SYMMI</name>
<keyword evidence="3" id="KW-1185">Reference proteome</keyword>
<dbReference type="Pfam" id="PF02493">
    <property type="entry name" value="MORN"/>
    <property type="match status" value="3"/>
</dbReference>
<dbReference type="Gene3D" id="2.20.110.10">
    <property type="entry name" value="Histone H3 K4-specific methyltransferase SET7/9 N-terminal domain"/>
    <property type="match status" value="1"/>
</dbReference>